<dbReference type="PANTHER" id="PTHR24567">
    <property type="entry name" value="CRP FAMILY TRANSCRIPTIONAL REGULATORY PROTEIN"/>
    <property type="match status" value="1"/>
</dbReference>
<comment type="caution">
    <text evidence="6">The sequence shown here is derived from an EMBL/GenBank/DDBJ whole genome shotgun (WGS) entry which is preliminary data.</text>
</comment>
<dbReference type="PROSITE" id="PS50042">
    <property type="entry name" value="CNMP_BINDING_3"/>
    <property type="match status" value="1"/>
</dbReference>
<dbReference type="Proteomes" id="UP001183643">
    <property type="component" value="Unassembled WGS sequence"/>
</dbReference>
<reference evidence="6" key="1">
    <citation type="submission" date="2023-07" db="EMBL/GenBank/DDBJ databases">
        <title>Sequencing the genomes of 1000 actinobacteria strains.</title>
        <authorList>
            <person name="Klenk H.-P."/>
        </authorList>
    </citation>
    <scope>NUCLEOTIDE SEQUENCE</scope>
    <source>
        <strain evidence="6">DSM 44707</strain>
    </source>
</reference>
<sequence>MARYSQWTALPAGGLFGSLPEAEWKGILQVGVPVRFAPRDMIFRQGDRGRHVHVILAGCVKIARCEPDGAQAMLTVRAAGDVVGDFAALDGQPRFATVTALTTVLTQLLTGDQFRDFVSRPTVAPGFATYTVDRLREADIQRTELAVLPVRQRLARALLRLEEENRRIPGRPPVSLPQQELAELVGASRNAVVGELSALRAAGVLRTGRRLVVIVDVDALSRHAYPGVDGGGYSPKAHFWAEPGGHDGRR</sequence>
<dbReference type="InterPro" id="IPR050397">
    <property type="entry name" value="Env_Response_Regulators"/>
</dbReference>
<feature type="domain" description="HTH crp-type" evidence="5">
    <location>
        <begin position="148"/>
        <end position="218"/>
    </location>
</feature>
<dbReference type="SUPFAM" id="SSF51206">
    <property type="entry name" value="cAMP-binding domain-like"/>
    <property type="match status" value="1"/>
</dbReference>
<evidence type="ECO:0000259" key="4">
    <source>
        <dbReference type="PROSITE" id="PS50042"/>
    </source>
</evidence>
<evidence type="ECO:0000256" key="1">
    <source>
        <dbReference type="ARBA" id="ARBA00023015"/>
    </source>
</evidence>
<evidence type="ECO:0000313" key="6">
    <source>
        <dbReference type="EMBL" id="MDR7277034.1"/>
    </source>
</evidence>
<keyword evidence="7" id="KW-1185">Reference proteome</keyword>
<gene>
    <name evidence="6" type="ORF">J2S41_003812</name>
</gene>
<dbReference type="Gene3D" id="2.60.120.10">
    <property type="entry name" value="Jelly Rolls"/>
    <property type="match status" value="1"/>
</dbReference>
<proteinExistence type="predicted"/>
<organism evidence="6 7">
    <name type="scientific">Catenuloplanes atrovinosus</name>
    <dbReference type="NCBI Taxonomy" id="137266"/>
    <lineage>
        <taxon>Bacteria</taxon>
        <taxon>Bacillati</taxon>
        <taxon>Actinomycetota</taxon>
        <taxon>Actinomycetes</taxon>
        <taxon>Micromonosporales</taxon>
        <taxon>Micromonosporaceae</taxon>
        <taxon>Catenuloplanes</taxon>
    </lineage>
</organism>
<dbReference type="CDD" id="cd00038">
    <property type="entry name" value="CAP_ED"/>
    <property type="match status" value="1"/>
</dbReference>
<dbReference type="InterPro" id="IPR036390">
    <property type="entry name" value="WH_DNA-bd_sf"/>
</dbReference>
<dbReference type="GO" id="GO:0003677">
    <property type="term" value="F:DNA binding"/>
    <property type="evidence" value="ECO:0007669"/>
    <property type="project" value="UniProtKB-KW"/>
</dbReference>
<dbReference type="InterPro" id="IPR012318">
    <property type="entry name" value="HTH_CRP"/>
</dbReference>
<dbReference type="PROSITE" id="PS51063">
    <property type="entry name" value="HTH_CRP_2"/>
    <property type="match status" value="1"/>
</dbReference>
<protein>
    <submittedName>
        <fullName evidence="6">CRP-like cAMP-binding protein</fullName>
    </submittedName>
</protein>
<feature type="domain" description="Cyclic nucleotide-binding" evidence="4">
    <location>
        <begin position="15"/>
        <end position="118"/>
    </location>
</feature>
<dbReference type="InterPro" id="IPR036388">
    <property type="entry name" value="WH-like_DNA-bd_sf"/>
</dbReference>
<dbReference type="GO" id="GO:0005829">
    <property type="term" value="C:cytosol"/>
    <property type="evidence" value="ECO:0007669"/>
    <property type="project" value="TreeGrafter"/>
</dbReference>
<accession>A0AAE4CBL0</accession>
<dbReference type="GO" id="GO:0003700">
    <property type="term" value="F:DNA-binding transcription factor activity"/>
    <property type="evidence" value="ECO:0007669"/>
    <property type="project" value="TreeGrafter"/>
</dbReference>
<dbReference type="InterPro" id="IPR000595">
    <property type="entry name" value="cNMP-bd_dom"/>
</dbReference>
<keyword evidence="3" id="KW-0804">Transcription</keyword>
<keyword evidence="1" id="KW-0805">Transcription regulation</keyword>
<dbReference type="RefSeq" id="WP_310369237.1">
    <property type="nucleotide sequence ID" value="NZ_JAVDYB010000001.1"/>
</dbReference>
<evidence type="ECO:0000259" key="5">
    <source>
        <dbReference type="PROSITE" id="PS51063"/>
    </source>
</evidence>
<dbReference type="PANTHER" id="PTHR24567:SF74">
    <property type="entry name" value="HTH-TYPE TRANSCRIPTIONAL REGULATOR ARCR"/>
    <property type="match status" value="1"/>
</dbReference>
<dbReference type="SMART" id="SM00100">
    <property type="entry name" value="cNMP"/>
    <property type="match status" value="1"/>
</dbReference>
<dbReference type="Pfam" id="PF00027">
    <property type="entry name" value="cNMP_binding"/>
    <property type="match status" value="1"/>
</dbReference>
<dbReference type="Gene3D" id="1.10.10.10">
    <property type="entry name" value="Winged helix-like DNA-binding domain superfamily/Winged helix DNA-binding domain"/>
    <property type="match status" value="1"/>
</dbReference>
<dbReference type="InterPro" id="IPR014710">
    <property type="entry name" value="RmlC-like_jellyroll"/>
</dbReference>
<evidence type="ECO:0000256" key="2">
    <source>
        <dbReference type="ARBA" id="ARBA00023125"/>
    </source>
</evidence>
<evidence type="ECO:0000256" key="3">
    <source>
        <dbReference type="ARBA" id="ARBA00023163"/>
    </source>
</evidence>
<keyword evidence="2" id="KW-0238">DNA-binding</keyword>
<dbReference type="SUPFAM" id="SSF46785">
    <property type="entry name" value="Winged helix' DNA-binding domain"/>
    <property type="match status" value="1"/>
</dbReference>
<dbReference type="AlphaFoldDB" id="A0AAE4CBL0"/>
<dbReference type="EMBL" id="JAVDYB010000001">
    <property type="protein sequence ID" value="MDR7277034.1"/>
    <property type="molecule type" value="Genomic_DNA"/>
</dbReference>
<evidence type="ECO:0000313" key="7">
    <source>
        <dbReference type="Proteomes" id="UP001183643"/>
    </source>
</evidence>
<name>A0AAE4CBL0_9ACTN</name>
<dbReference type="InterPro" id="IPR018490">
    <property type="entry name" value="cNMP-bd_dom_sf"/>
</dbReference>
<dbReference type="Pfam" id="PF13545">
    <property type="entry name" value="HTH_Crp_2"/>
    <property type="match status" value="1"/>
</dbReference>